<keyword evidence="18" id="KW-1185">Reference proteome</keyword>
<dbReference type="InterPro" id="IPR029151">
    <property type="entry name" value="Sensor-like_sf"/>
</dbReference>
<keyword evidence="6" id="KW-0808">Transferase</keyword>
<dbReference type="InterPro" id="IPR003594">
    <property type="entry name" value="HATPase_dom"/>
</dbReference>
<dbReference type="Gene3D" id="1.10.287.130">
    <property type="match status" value="1"/>
</dbReference>
<dbReference type="SUPFAM" id="SSF55874">
    <property type="entry name" value="ATPase domain of HSP90 chaperone/DNA topoisomerase II/histidine kinase"/>
    <property type="match status" value="1"/>
</dbReference>
<evidence type="ECO:0000256" key="11">
    <source>
        <dbReference type="ARBA" id="ARBA00022989"/>
    </source>
</evidence>
<dbReference type="InterPro" id="IPR000014">
    <property type="entry name" value="PAS"/>
</dbReference>
<dbReference type="GO" id="GO:0005886">
    <property type="term" value="C:plasma membrane"/>
    <property type="evidence" value="ECO:0007669"/>
    <property type="project" value="UniProtKB-SubCell"/>
</dbReference>
<evidence type="ECO:0000256" key="9">
    <source>
        <dbReference type="ARBA" id="ARBA00022777"/>
    </source>
</evidence>
<dbReference type="EC" id="2.7.13.3" evidence="3"/>
<dbReference type="AlphaFoldDB" id="A0A074LTQ7"/>
<keyword evidence="11 14" id="KW-1133">Transmembrane helix</keyword>
<dbReference type="CDD" id="cd00130">
    <property type="entry name" value="PAS"/>
    <property type="match status" value="1"/>
</dbReference>
<dbReference type="PANTHER" id="PTHR43547:SF3">
    <property type="entry name" value="SENSOR PROTEIN CITS"/>
    <property type="match status" value="1"/>
</dbReference>
<evidence type="ECO:0000256" key="6">
    <source>
        <dbReference type="ARBA" id="ARBA00022679"/>
    </source>
</evidence>
<keyword evidence="12" id="KW-0902">Two-component regulatory system</keyword>
<keyword evidence="5" id="KW-0597">Phosphoprotein</keyword>
<evidence type="ECO:0000256" key="14">
    <source>
        <dbReference type="SAM" id="Phobius"/>
    </source>
</evidence>
<dbReference type="Proteomes" id="UP000027931">
    <property type="component" value="Unassembled WGS sequence"/>
</dbReference>
<dbReference type="Gene3D" id="3.30.565.10">
    <property type="entry name" value="Histidine kinase-like ATPase, C-terminal domain"/>
    <property type="match status" value="1"/>
</dbReference>
<evidence type="ECO:0000256" key="8">
    <source>
        <dbReference type="ARBA" id="ARBA00022741"/>
    </source>
</evidence>
<keyword evidence="9 17" id="KW-0418">Kinase</keyword>
<accession>A0A074LTQ7</accession>
<dbReference type="InterPro" id="IPR005467">
    <property type="entry name" value="His_kinase_dom"/>
</dbReference>
<feature type="transmembrane region" description="Helical" evidence="14">
    <location>
        <begin position="7"/>
        <end position="25"/>
    </location>
</feature>
<dbReference type="InterPro" id="IPR013767">
    <property type="entry name" value="PAS_fold"/>
</dbReference>
<dbReference type="CDD" id="cd18773">
    <property type="entry name" value="PDC1_HK_sensor"/>
    <property type="match status" value="1"/>
</dbReference>
<evidence type="ECO:0000256" key="13">
    <source>
        <dbReference type="ARBA" id="ARBA00023136"/>
    </source>
</evidence>
<keyword evidence="13 14" id="KW-0472">Membrane</keyword>
<dbReference type="InterPro" id="IPR035965">
    <property type="entry name" value="PAS-like_dom_sf"/>
</dbReference>
<dbReference type="FunFam" id="3.30.450.20:FF:000018">
    <property type="entry name" value="Sensor histidine kinase DcuS"/>
    <property type="match status" value="1"/>
</dbReference>
<keyword evidence="8" id="KW-0547">Nucleotide-binding</keyword>
<reference evidence="17 18" key="1">
    <citation type="journal article" date="2013" name="Int. J. Syst. Evol. Microbiol.">
        <title>Tumebacillus flagellatus sp. nov., an alpha-amylase/pullulanase-producing bacterium isolated from cassava wastewater.</title>
        <authorList>
            <person name="Wang Q."/>
            <person name="Xie N."/>
            <person name="Qin Y."/>
            <person name="Shen N."/>
            <person name="Zhu J."/>
            <person name="Mi H."/>
            <person name="Huang R."/>
        </authorList>
    </citation>
    <scope>NUCLEOTIDE SEQUENCE [LARGE SCALE GENOMIC DNA]</scope>
    <source>
        <strain evidence="17 18">GST4</strain>
    </source>
</reference>
<dbReference type="SUPFAM" id="SSF103190">
    <property type="entry name" value="Sensory domain-like"/>
    <property type="match status" value="1"/>
</dbReference>
<dbReference type="GO" id="GO:0006355">
    <property type="term" value="P:regulation of DNA-templated transcription"/>
    <property type="evidence" value="ECO:0007669"/>
    <property type="project" value="InterPro"/>
</dbReference>
<evidence type="ECO:0000259" key="16">
    <source>
        <dbReference type="PROSITE" id="PS50112"/>
    </source>
</evidence>
<dbReference type="Pfam" id="PF00989">
    <property type="entry name" value="PAS"/>
    <property type="match status" value="1"/>
</dbReference>
<dbReference type="FunFam" id="1.10.287.130:FF:000011">
    <property type="entry name" value="Sensor histidine kinase DcuS"/>
    <property type="match status" value="1"/>
</dbReference>
<keyword evidence="7 14" id="KW-0812">Transmembrane</keyword>
<dbReference type="SMART" id="SM00091">
    <property type="entry name" value="PAS"/>
    <property type="match status" value="1"/>
</dbReference>
<dbReference type="Pfam" id="PF17203">
    <property type="entry name" value="sCache_3_2"/>
    <property type="match status" value="1"/>
</dbReference>
<dbReference type="PROSITE" id="PS50112">
    <property type="entry name" value="PAS"/>
    <property type="match status" value="1"/>
</dbReference>
<dbReference type="Pfam" id="PF14689">
    <property type="entry name" value="SPOB_a"/>
    <property type="match status" value="1"/>
</dbReference>
<evidence type="ECO:0000256" key="3">
    <source>
        <dbReference type="ARBA" id="ARBA00012438"/>
    </source>
</evidence>
<evidence type="ECO:0000256" key="4">
    <source>
        <dbReference type="ARBA" id="ARBA00022475"/>
    </source>
</evidence>
<evidence type="ECO:0000256" key="5">
    <source>
        <dbReference type="ARBA" id="ARBA00022553"/>
    </source>
</evidence>
<dbReference type="InterPro" id="IPR004358">
    <property type="entry name" value="Sig_transdc_His_kin-like_C"/>
</dbReference>
<comment type="catalytic activity">
    <reaction evidence="1">
        <text>ATP + protein L-histidine = ADP + protein N-phospho-L-histidine.</text>
        <dbReference type="EC" id="2.7.13.3"/>
    </reaction>
</comment>
<evidence type="ECO:0000256" key="7">
    <source>
        <dbReference type="ARBA" id="ARBA00022692"/>
    </source>
</evidence>
<dbReference type="EMBL" id="JMIR01000007">
    <property type="protein sequence ID" value="KEO84005.1"/>
    <property type="molecule type" value="Genomic_DNA"/>
</dbReference>
<dbReference type="InterPro" id="IPR033463">
    <property type="entry name" value="sCache_3"/>
</dbReference>
<evidence type="ECO:0000256" key="2">
    <source>
        <dbReference type="ARBA" id="ARBA00004651"/>
    </source>
</evidence>
<dbReference type="SMART" id="SM00387">
    <property type="entry name" value="HATPase_c"/>
    <property type="match status" value="1"/>
</dbReference>
<feature type="domain" description="PAS" evidence="16">
    <location>
        <begin position="206"/>
        <end position="258"/>
    </location>
</feature>
<evidence type="ECO:0000256" key="10">
    <source>
        <dbReference type="ARBA" id="ARBA00022840"/>
    </source>
</evidence>
<comment type="caution">
    <text evidence="17">The sequence shown here is derived from an EMBL/GenBank/DDBJ whole genome shotgun (WGS) entry which is preliminary data.</text>
</comment>
<dbReference type="Gene3D" id="3.30.450.20">
    <property type="entry name" value="PAS domain"/>
    <property type="match status" value="2"/>
</dbReference>
<dbReference type="RefSeq" id="WP_038086134.1">
    <property type="nucleotide sequence ID" value="NZ_JMIR01000007.1"/>
</dbReference>
<gene>
    <name evidence="17" type="ORF">EL26_07420</name>
</gene>
<evidence type="ECO:0000256" key="1">
    <source>
        <dbReference type="ARBA" id="ARBA00000085"/>
    </source>
</evidence>
<dbReference type="InterPro" id="IPR036890">
    <property type="entry name" value="HATPase_C_sf"/>
</dbReference>
<feature type="transmembrane region" description="Helical" evidence="14">
    <location>
        <begin position="169"/>
        <end position="191"/>
    </location>
</feature>
<dbReference type="PRINTS" id="PR00344">
    <property type="entry name" value="BCTRLSENSOR"/>
</dbReference>
<comment type="subcellular location">
    <subcellularLocation>
        <location evidence="2">Cell membrane</location>
        <topology evidence="2">Multi-pass membrane protein</topology>
    </subcellularLocation>
</comment>
<protein>
    <recommendedName>
        <fullName evidence="3">histidine kinase</fullName>
        <ecNumber evidence="3">2.7.13.3</ecNumber>
    </recommendedName>
</protein>
<name>A0A074LTQ7_9BACL</name>
<sequence>MRLQTKLILLICCLLVLIISIFGIYQEQVESDMVENETGTRALAVAETVAQIPEIQKAFSESDPSRIIQPLVEEIRVKTDAEYIVVGNRDGIRYSHPVPERIGKEMVGGDNEPVLAGRSIISEAIGSLGPSLRGKAPIFGDDGSVIGIVSVGMMQEDIQERIEPYRQKLIWMIQLTFVIGVIGALLISTGVKRAILGLEPREIGRLYREKQAIMDSIHEGILAVNQTGHVTIVNQKAAKMFGVAEGEAMVGKYVLDVLPGSRLMEVVQSGEAEFDQEMIGADDILIANRVPLFNHKGQVIGAVASFRSKTELSKVTEELSQVKRYADSLRAQTHEFSNKLYMISGLIQLESYQEALELITRESNIHQNLVQFIMQQVPDPMIGGLLIGKFNRASELKVDLSLDPHSSLLDFPRDLKRSQFATILGNLIENAMEAVMEQENPEDKQVRVLLTDLGDDLILEVEDTGPGVPDELLERIFEVGYSTKAEQHRGFGLALVKQAVEQVGGYITYTSLQPHGSLFTVAIPKRFLGGGRREHERSDH</sequence>
<evidence type="ECO:0000256" key="12">
    <source>
        <dbReference type="ARBA" id="ARBA00023012"/>
    </source>
</evidence>
<proteinExistence type="predicted"/>
<dbReference type="OrthoDB" id="9792686at2"/>
<dbReference type="InterPro" id="IPR039506">
    <property type="entry name" value="SPOB_a"/>
</dbReference>
<dbReference type="InterPro" id="IPR016120">
    <property type="entry name" value="Sig_transdc_His_kin_SpoOB"/>
</dbReference>
<evidence type="ECO:0000259" key="15">
    <source>
        <dbReference type="PROSITE" id="PS50109"/>
    </source>
</evidence>
<dbReference type="CDD" id="cd16915">
    <property type="entry name" value="HATPase_DpiB-CitA-like"/>
    <property type="match status" value="1"/>
</dbReference>
<dbReference type="GO" id="GO:0000155">
    <property type="term" value="F:phosphorelay sensor kinase activity"/>
    <property type="evidence" value="ECO:0007669"/>
    <property type="project" value="InterPro"/>
</dbReference>
<organism evidence="17 18">
    <name type="scientific">Tumebacillus flagellatus</name>
    <dbReference type="NCBI Taxonomy" id="1157490"/>
    <lineage>
        <taxon>Bacteria</taxon>
        <taxon>Bacillati</taxon>
        <taxon>Bacillota</taxon>
        <taxon>Bacilli</taxon>
        <taxon>Bacillales</taxon>
        <taxon>Alicyclobacillaceae</taxon>
        <taxon>Tumebacillus</taxon>
    </lineage>
</organism>
<feature type="domain" description="Histidine kinase" evidence="15">
    <location>
        <begin position="331"/>
        <end position="527"/>
    </location>
</feature>
<dbReference type="GO" id="GO:0005524">
    <property type="term" value="F:ATP binding"/>
    <property type="evidence" value="ECO:0007669"/>
    <property type="project" value="UniProtKB-KW"/>
</dbReference>
<dbReference type="PROSITE" id="PS50109">
    <property type="entry name" value="HIS_KIN"/>
    <property type="match status" value="1"/>
</dbReference>
<dbReference type="SUPFAM" id="SSF55890">
    <property type="entry name" value="Sporulation response regulatory protein Spo0B"/>
    <property type="match status" value="1"/>
</dbReference>
<dbReference type="Pfam" id="PF02518">
    <property type="entry name" value="HATPase_c"/>
    <property type="match status" value="1"/>
</dbReference>
<dbReference type="eggNOG" id="COG3290">
    <property type="taxonomic scope" value="Bacteria"/>
</dbReference>
<keyword evidence="10" id="KW-0067">ATP-binding</keyword>
<evidence type="ECO:0000313" key="17">
    <source>
        <dbReference type="EMBL" id="KEO84005.1"/>
    </source>
</evidence>
<dbReference type="SUPFAM" id="SSF55785">
    <property type="entry name" value="PYP-like sensor domain (PAS domain)"/>
    <property type="match status" value="1"/>
</dbReference>
<dbReference type="STRING" id="1157490.EL26_07420"/>
<evidence type="ECO:0000313" key="18">
    <source>
        <dbReference type="Proteomes" id="UP000027931"/>
    </source>
</evidence>
<keyword evidence="4" id="KW-1003">Cell membrane</keyword>
<dbReference type="PANTHER" id="PTHR43547">
    <property type="entry name" value="TWO-COMPONENT HISTIDINE KINASE"/>
    <property type="match status" value="1"/>
</dbReference>